<feature type="domain" description="MsrB" evidence="7">
    <location>
        <begin position="56"/>
        <end position="177"/>
    </location>
</feature>
<dbReference type="InterPro" id="IPR011057">
    <property type="entry name" value="Mss4-like_sf"/>
</dbReference>
<evidence type="ECO:0000256" key="5">
    <source>
        <dbReference type="RuleBase" id="RU365044"/>
    </source>
</evidence>
<dbReference type="GO" id="GO:0006979">
    <property type="term" value="P:response to oxidative stress"/>
    <property type="evidence" value="ECO:0007669"/>
    <property type="project" value="InterPro"/>
</dbReference>
<gene>
    <name evidence="8" type="ORF">DSTB1V02_LOCUS14327</name>
</gene>
<organism evidence="8">
    <name type="scientific">Darwinula stevensoni</name>
    <dbReference type="NCBI Taxonomy" id="69355"/>
    <lineage>
        <taxon>Eukaryota</taxon>
        <taxon>Metazoa</taxon>
        <taxon>Ecdysozoa</taxon>
        <taxon>Arthropoda</taxon>
        <taxon>Crustacea</taxon>
        <taxon>Oligostraca</taxon>
        <taxon>Ostracoda</taxon>
        <taxon>Podocopa</taxon>
        <taxon>Podocopida</taxon>
        <taxon>Darwinulocopina</taxon>
        <taxon>Darwinuloidea</taxon>
        <taxon>Darwinulidae</taxon>
        <taxon>Darwinula</taxon>
    </lineage>
</organism>
<evidence type="ECO:0000313" key="9">
    <source>
        <dbReference type="Proteomes" id="UP000677054"/>
    </source>
</evidence>
<comment type="function">
    <text evidence="5">Methionine-sulfoxide reductase that specifically reduces methionine (R)-sulfoxide back to methionine. While in many cases methionine oxidation is the result of random oxidation following oxidative stress, methionine oxidation is also a post-translational modification that takes place on specific residues.</text>
</comment>
<dbReference type="EMBL" id="LR910152">
    <property type="protein sequence ID" value="CAD7254581.1"/>
    <property type="molecule type" value="Genomic_DNA"/>
</dbReference>
<dbReference type="GO" id="GO:0033743">
    <property type="term" value="F:peptide-methionine (R)-S-oxide reductase activity"/>
    <property type="evidence" value="ECO:0007669"/>
    <property type="project" value="UniProtKB-EC"/>
</dbReference>
<reference evidence="8" key="1">
    <citation type="submission" date="2020-11" db="EMBL/GenBank/DDBJ databases">
        <authorList>
            <person name="Tran Van P."/>
        </authorList>
    </citation>
    <scope>NUCLEOTIDE SEQUENCE</scope>
</reference>
<feature type="compositionally biased region" description="Low complexity" evidence="6">
    <location>
        <begin position="21"/>
        <end position="44"/>
    </location>
</feature>
<protein>
    <recommendedName>
        <fullName evidence="2 5">Peptide-methionine (R)-S-oxide reductase</fullName>
        <ecNumber evidence="2 5">1.8.4.12</ecNumber>
    </recommendedName>
</protein>
<dbReference type="EC" id="1.8.4.12" evidence="2 5"/>
<dbReference type="NCBIfam" id="TIGR00357">
    <property type="entry name" value="peptide-methionine (R)-S-oxide reductase MsrB"/>
    <property type="match status" value="1"/>
</dbReference>
<name>A0A7R9AIW3_9CRUS</name>
<dbReference type="AlphaFoldDB" id="A0A7R9AIW3"/>
<keyword evidence="5" id="KW-0479">Metal-binding</keyword>
<evidence type="ECO:0000256" key="4">
    <source>
        <dbReference type="ARBA" id="ARBA00048488"/>
    </source>
</evidence>
<keyword evidence="5" id="KW-0862">Zinc</keyword>
<dbReference type="SUPFAM" id="SSF51316">
    <property type="entry name" value="Mss4-like"/>
    <property type="match status" value="1"/>
</dbReference>
<accession>A0A7R9AIW3</accession>
<dbReference type="GO" id="GO:0005737">
    <property type="term" value="C:cytoplasm"/>
    <property type="evidence" value="ECO:0007669"/>
    <property type="project" value="TreeGrafter"/>
</dbReference>
<dbReference type="PROSITE" id="PS51790">
    <property type="entry name" value="MSRB"/>
    <property type="match status" value="1"/>
</dbReference>
<proteinExistence type="inferred from homology"/>
<comment type="similarity">
    <text evidence="1 5">Belongs to the MsrB Met sulfoxide reductase family.</text>
</comment>
<feature type="region of interest" description="Disordered" evidence="6">
    <location>
        <begin position="13"/>
        <end position="58"/>
    </location>
</feature>
<dbReference type="OrthoDB" id="44061at2759"/>
<evidence type="ECO:0000256" key="6">
    <source>
        <dbReference type="SAM" id="MobiDB-lite"/>
    </source>
</evidence>
<sequence length="187" mass="20813">MQLLRKGIIAWSIHPGDDNNNDNNDIVPQPTKTSSSTLHESTTSMNKSSTPHKPDLSRWKPLLSEQAYSVMFEHGTERAGSSPLNQEKRDGTYLCAACYSPLFDSSYKYDSGTGWPSFWQSIGGALGFSNDHSLDYPRQEYHCAHCGAHQGHVFPDGPQPSGLRFCDNGVALHFVARDEEMPEVRQP</sequence>
<comment type="catalytic activity">
    <reaction evidence="4 5">
        <text>L-methionyl-[protein] + [thioredoxin]-disulfide + H2O = L-methionyl-(R)-S-oxide-[protein] + [thioredoxin]-dithiol</text>
        <dbReference type="Rhea" id="RHEA:24164"/>
        <dbReference type="Rhea" id="RHEA-COMP:10698"/>
        <dbReference type="Rhea" id="RHEA-COMP:10700"/>
        <dbReference type="Rhea" id="RHEA-COMP:12313"/>
        <dbReference type="Rhea" id="RHEA-COMP:12314"/>
        <dbReference type="ChEBI" id="CHEBI:15377"/>
        <dbReference type="ChEBI" id="CHEBI:16044"/>
        <dbReference type="ChEBI" id="CHEBI:29950"/>
        <dbReference type="ChEBI" id="CHEBI:45764"/>
        <dbReference type="ChEBI" id="CHEBI:50058"/>
        <dbReference type="EC" id="1.8.4.12"/>
    </reaction>
</comment>
<comment type="cofactor">
    <cofactor evidence="5">
        <name>Zn(2+)</name>
        <dbReference type="ChEBI" id="CHEBI:29105"/>
    </cofactor>
    <text evidence="5">Binds 1 zinc ion per subunit.</text>
</comment>
<dbReference type="PANTHER" id="PTHR10173">
    <property type="entry name" value="METHIONINE SULFOXIDE REDUCTASE"/>
    <property type="match status" value="1"/>
</dbReference>
<dbReference type="Gene3D" id="2.170.150.20">
    <property type="entry name" value="Peptide methionine sulfoxide reductase"/>
    <property type="match status" value="1"/>
</dbReference>
<evidence type="ECO:0000256" key="3">
    <source>
        <dbReference type="ARBA" id="ARBA00023002"/>
    </source>
</evidence>
<dbReference type="GO" id="GO:0046872">
    <property type="term" value="F:metal ion binding"/>
    <property type="evidence" value="ECO:0007669"/>
    <property type="project" value="UniProtKB-KW"/>
</dbReference>
<evidence type="ECO:0000313" key="8">
    <source>
        <dbReference type="EMBL" id="CAD7254581.1"/>
    </source>
</evidence>
<dbReference type="PANTHER" id="PTHR10173:SF52">
    <property type="entry name" value="METHIONINE-R-SULFOXIDE REDUCTASE B1"/>
    <property type="match status" value="1"/>
</dbReference>
<evidence type="ECO:0000256" key="1">
    <source>
        <dbReference type="ARBA" id="ARBA00007174"/>
    </source>
</evidence>
<keyword evidence="9" id="KW-1185">Reference proteome</keyword>
<dbReference type="Pfam" id="PF01641">
    <property type="entry name" value="SelR"/>
    <property type="match status" value="1"/>
</dbReference>
<dbReference type="InterPro" id="IPR002579">
    <property type="entry name" value="Met_Sox_Rdtase_MsrB_dom"/>
</dbReference>
<dbReference type="InterPro" id="IPR028427">
    <property type="entry name" value="Met_Sox_Rdtase_MsrB"/>
</dbReference>
<evidence type="ECO:0000256" key="2">
    <source>
        <dbReference type="ARBA" id="ARBA00012499"/>
    </source>
</evidence>
<dbReference type="Proteomes" id="UP000677054">
    <property type="component" value="Unassembled WGS sequence"/>
</dbReference>
<evidence type="ECO:0000259" key="7">
    <source>
        <dbReference type="PROSITE" id="PS51790"/>
    </source>
</evidence>
<dbReference type="EMBL" id="CAJPEV010010634">
    <property type="protein sequence ID" value="CAG0906045.1"/>
    <property type="molecule type" value="Genomic_DNA"/>
</dbReference>
<keyword evidence="3 5" id="KW-0560">Oxidoreductase</keyword>
<dbReference type="GO" id="GO:0030091">
    <property type="term" value="P:protein repair"/>
    <property type="evidence" value="ECO:0007669"/>
    <property type="project" value="InterPro"/>
</dbReference>